<dbReference type="EMBL" id="CP001868">
    <property type="protein sequence ID" value="AFK20378.1"/>
    <property type="molecule type" value="Genomic_DNA"/>
</dbReference>
<comment type="subcellular location">
    <subcellularLocation>
        <location evidence="1">Cell membrane</location>
        <topology evidence="1">Multi-pass membrane protein</topology>
    </subcellularLocation>
</comment>
<dbReference type="GO" id="GO:0008381">
    <property type="term" value="F:mechanosensitive monoatomic ion channel activity"/>
    <property type="evidence" value="ECO:0007669"/>
    <property type="project" value="InterPro"/>
</dbReference>
<dbReference type="AlphaFoldDB" id="I3R818"/>
<dbReference type="Proteomes" id="UP000299011">
    <property type="component" value="Chromosome"/>
</dbReference>
<dbReference type="InterPro" id="IPR010920">
    <property type="entry name" value="LSM_dom_sf"/>
</dbReference>
<evidence type="ECO:0000313" key="13">
    <source>
        <dbReference type="EMBL" id="ELZ99233.1"/>
    </source>
</evidence>
<evidence type="ECO:0000256" key="3">
    <source>
        <dbReference type="ARBA" id="ARBA00022475"/>
    </source>
</evidence>
<reference evidence="11" key="5">
    <citation type="submission" date="2014-05" db="EMBL/GenBank/DDBJ databases">
        <authorList>
            <person name="Wang L."/>
            <person name="Yang H."/>
            <person name="Xiang H."/>
        </authorList>
    </citation>
    <scope>NUCLEOTIDE SEQUENCE</scope>
    <source>
        <strain evidence="11">CGMCC 1.2087</strain>
    </source>
</reference>
<evidence type="ECO:0000256" key="4">
    <source>
        <dbReference type="ARBA" id="ARBA00022692"/>
    </source>
</evidence>
<dbReference type="PATRIC" id="fig|523841.21.peg.3084"/>
<accession>I3R818</accession>
<keyword evidence="3" id="KW-1003">Cell membrane</keyword>
<evidence type="ECO:0000313" key="11">
    <source>
        <dbReference type="EMBL" id="AFK20378.1"/>
    </source>
</evidence>
<dbReference type="PANTHER" id="PTHR30221:SF20">
    <property type="entry name" value="SMALL-CONDUCTANCE MECHANOSENSITIVE CHANNEL"/>
    <property type="match status" value="1"/>
</dbReference>
<feature type="transmembrane region" description="Helical" evidence="8">
    <location>
        <begin position="90"/>
        <end position="111"/>
    </location>
</feature>
<dbReference type="Proteomes" id="UP000006469">
    <property type="component" value="Chromosome"/>
</dbReference>
<dbReference type="InterPro" id="IPR023408">
    <property type="entry name" value="MscS_beta-dom_sf"/>
</dbReference>
<evidence type="ECO:0000313" key="17">
    <source>
        <dbReference type="Proteomes" id="UP000027075"/>
    </source>
</evidence>
<evidence type="ECO:0000256" key="1">
    <source>
        <dbReference type="ARBA" id="ARBA00004651"/>
    </source>
</evidence>
<reference evidence="11" key="1">
    <citation type="journal article" date="2012" name="Appl. Environ. Microbiol.">
        <title>Identification of the haloarchaeal phasin (PhaP) that functions in polyhydroxyalkanoate accumulation and granule formation in Haloferax mediterranei.</title>
        <authorList>
            <person name="Cai S."/>
            <person name="Cai L."/>
            <person name="Liu H."/>
            <person name="Liu X."/>
            <person name="Han J."/>
            <person name="Zhou J."/>
            <person name="Xiang H."/>
        </authorList>
    </citation>
    <scope>NUCLEOTIDE SEQUENCE</scope>
    <source>
        <strain evidence="11">CGMCC 1.2087</strain>
    </source>
</reference>
<dbReference type="InterPro" id="IPR045275">
    <property type="entry name" value="MscS_archaea/bacteria_type"/>
</dbReference>
<evidence type="ECO:0000313" key="16">
    <source>
        <dbReference type="Proteomes" id="UP000011603"/>
    </source>
</evidence>
<dbReference type="EMBL" id="AOLO01000012">
    <property type="protein sequence ID" value="ELZ99233.1"/>
    <property type="molecule type" value="Genomic_DNA"/>
</dbReference>
<dbReference type="Gene3D" id="3.30.70.100">
    <property type="match status" value="1"/>
</dbReference>
<dbReference type="Proteomes" id="UP000027075">
    <property type="component" value="Chromosome"/>
</dbReference>
<evidence type="ECO:0000313" key="12">
    <source>
        <dbReference type="EMBL" id="AHZ23743.1"/>
    </source>
</evidence>
<evidence type="ECO:0000313" key="14">
    <source>
        <dbReference type="EMBL" id="QCQ76191.1"/>
    </source>
</evidence>
<dbReference type="STRING" id="523841.HFX_2700"/>
<dbReference type="KEGG" id="hme:HFX_2700"/>
<dbReference type="Pfam" id="PF21082">
    <property type="entry name" value="MS_channel_3rd"/>
    <property type="match status" value="1"/>
</dbReference>
<keyword evidence="6 8" id="KW-0472">Membrane</keyword>
<evidence type="ECO:0000313" key="15">
    <source>
        <dbReference type="Proteomes" id="UP000006469"/>
    </source>
</evidence>
<keyword evidence="4 8" id="KW-0812">Transmembrane</keyword>
<dbReference type="eggNOG" id="arCOG01568">
    <property type="taxonomic scope" value="Archaea"/>
</dbReference>
<evidence type="ECO:0000256" key="6">
    <source>
        <dbReference type="ARBA" id="ARBA00023136"/>
    </source>
</evidence>
<evidence type="ECO:0000256" key="7">
    <source>
        <dbReference type="SAM" id="MobiDB-lite"/>
    </source>
</evidence>
<dbReference type="SUPFAM" id="SSF50182">
    <property type="entry name" value="Sm-like ribonucleoproteins"/>
    <property type="match status" value="1"/>
</dbReference>
<feature type="transmembrane region" description="Helical" evidence="8">
    <location>
        <begin position="117"/>
        <end position="147"/>
    </location>
</feature>
<comment type="similarity">
    <text evidence="2">Belongs to the MscS (TC 1.A.23) family.</text>
</comment>
<evidence type="ECO:0000259" key="9">
    <source>
        <dbReference type="Pfam" id="PF00924"/>
    </source>
</evidence>
<sequence length="357" mass="38927">MDGVEGVVSMRDVVTGTLLADGTHPALVALQSGAMKPPDFVPEYLVFPGWQLVLAALVLGLSVGLSKYVVRLLGRPVARHFRRQSVAQTILRFVRLSIILTGGGVAAGILGFELGNIVLSVTVFSAVLGIVLAPIVGSIINGVFVLADQPYEIGDMIELDNGTRGFVEEINLRYTKVFTLDNTFLVMPNSNIRERDVTNYSAEDERTRLTLDVLVTYESDIAAARDLVERAARDCEAVIEGGPDIRIGSARYPAKPTAYIESYADNGVLLRLRYWALKPYKMLKIQSEVQTRLWSHLEDSDANVEFAYPHTHLVFDDTSGAVRVSGGDGPEDHRHTVASPPTGRTDSVEAADDEADE</sequence>
<dbReference type="InterPro" id="IPR011066">
    <property type="entry name" value="MscS_channel_C_sf"/>
</dbReference>
<reference evidence="13 16" key="3">
    <citation type="journal article" date="2014" name="PLoS Genet.">
        <title>Phylogenetically driven sequencing of extremely halophilic archaea reveals strategies for static and dynamic osmo-response.</title>
        <authorList>
            <person name="Becker E.A."/>
            <person name="Seitzer P.M."/>
            <person name="Tritt A."/>
            <person name="Larsen D."/>
            <person name="Krusor M."/>
            <person name="Yao A.I."/>
            <person name="Wu D."/>
            <person name="Madern D."/>
            <person name="Eisen J.A."/>
            <person name="Darling A.E."/>
            <person name="Facciotti M.T."/>
        </authorList>
    </citation>
    <scope>NUCLEOTIDE SEQUENCE [LARGE SCALE GENOMIC DNA]</scope>
    <source>
        <strain evidence="13">ATCC 33500</strain>
        <strain evidence="16">ATCC 33500 / DSM 1411 / JCM 8866 / NBRC 14739 / NCIMB 2177 / R-4</strain>
    </source>
</reference>
<protein>
    <submittedName>
        <fullName evidence="11 14">Mechanosensitive ion channel</fullName>
    </submittedName>
    <submittedName>
        <fullName evidence="12">Mechanosensitive ion channel protein</fullName>
    </submittedName>
</protein>
<evidence type="ECO:0000256" key="5">
    <source>
        <dbReference type="ARBA" id="ARBA00022989"/>
    </source>
</evidence>
<dbReference type="Gene3D" id="2.30.30.60">
    <property type="match status" value="1"/>
</dbReference>
<feature type="transmembrane region" description="Helical" evidence="8">
    <location>
        <begin position="49"/>
        <end position="70"/>
    </location>
</feature>
<dbReference type="PaxDb" id="523841-HFX_2700"/>
<organism evidence="11 15">
    <name type="scientific">Haloferax mediterranei (strain ATCC 33500 / DSM 1411 / JCM 8866 / NBRC 14739 / NCIMB 2177 / R-4)</name>
    <name type="common">Halobacterium mediterranei</name>
    <dbReference type="NCBI Taxonomy" id="523841"/>
    <lineage>
        <taxon>Archaea</taxon>
        <taxon>Methanobacteriati</taxon>
        <taxon>Methanobacteriota</taxon>
        <taxon>Stenosarchaea group</taxon>
        <taxon>Halobacteria</taxon>
        <taxon>Halobacteriales</taxon>
        <taxon>Haloferacaceae</taxon>
        <taxon>Haloferax</taxon>
    </lineage>
</organism>
<dbReference type="RefSeq" id="WP_004060179.1">
    <property type="nucleotide sequence ID" value="NC_017941.2"/>
</dbReference>
<reference evidence="12 17" key="4">
    <citation type="submission" date="2014-04" db="EMBL/GenBank/DDBJ databases">
        <title>Transcriptional profiles of Haloferax mediterranei on the basis of nitrogen availability.</title>
        <authorList>
            <person name="Bautista V."/>
        </authorList>
    </citation>
    <scope>NUCLEOTIDE SEQUENCE [LARGE SCALE GENOMIC DNA]</scope>
    <source>
        <strain evidence="12">ATCC 33500</strain>
        <strain evidence="17">ATCC 33500 / DSM 1411 / JCM 8866 / NBRC 14739 / NCIMB 2177 / R-4</strain>
    </source>
</reference>
<dbReference type="HOGENOM" id="CLU_037945_2_1_2"/>
<dbReference type="EMBL" id="CP039139">
    <property type="protein sequence ID" value="QCQ76191.1"/>
    <property type="molecule type" value="Genomic_DNA"/>
</dbReference>
<evidence type="ECO:0000313" key="18">
    <source>
        <dbReference type="Proteomes" id="UP000299011"/>
    </source>
</evidence>
<proteinExistence type="inferred from homology"/>
<feature type="domain" description="Mechanosensitive ion channel MscS C-terminal" evidence="10">
    <location>
        <begin position="210"/>
        <end position="299"/>
    </location>
</feature>
<evidence type="ECO:0000256" key="2">
    <source>
        <dbReference type="ARBA" id="ARBA00008017"/>
    </source>
</evidence>
<feature type="domain" description="Mechanosensitive ion channel MscS" evidence="9">
    <location>
        <begin position="135"/>
        <end position="201"/>
    </location>
</feature>
<dbReference type="InterPro" id="IPR049278">
    <property type="entry name" value="MS_channel_C"/>
</dbReference>
<name>I3R818_HALMT</name>
<reference evidence="11 15" key="2">
    <citation type="journal article" date="2012" name="J. Bacteriol.">
        <title>Complete genome sequence of the metabolically versatile halophilic archaeon Haloferax mediterranei, a poly(3-hydroxybutyrate-co-3-hydroxyvalerate) producer.</title>
        <authorList>
            <person name="Han J."/>
            <person name="Zhang F."/>
            <person name="Hou J."/>
            <person name="Liu X."/>
            <person name="Li M."/>
            <person name="Liu H."/>
            <person name="Cai L."/>
            <person name="Zhang B."/>
            <person name="Chen Y."/>
            <person name="Zhou J."/>
            <person name="Hu S."/>
            <person name="Xiang H."/>
        </authorList>
    </citation>
    <scope>NUCLEOTIDE SEQUENCE [LARGE SCALE GENOMIC DNA]</scope>
    <source>
        <strain evidence="15">ATCC 33500 / DSM 1411 / JCM 8866 / NBRC 14739 / NCIMB 2177 / R-4</strain>
        <strain evidence="11">CGMCC 1.2087</strain>
    </source>
</reference>
<dbReference type="GO" id="GO:0005886">
    <property type="term" value="C:plasma membrane"/>
    <property type="evidence" value="ECO:0007669"/>
    <property type="project" value="UniProtKB-SubCell"/>
</dbReference>
<keyword evidence="16" id="KW-1185">Reference proteome</keyword>
<feature type="region of interest" description="Disordered" evidence="7">
    <location>
        <begin position="321"/>
        <end position="357"/>
    </location>
</feature>
<evidence type="ECO:0000256" key="8">
    <source>
        <dbReference type="SAM" id="Phobius"/>
    </source>
</evidence>
<dbReference type="PANTHER" id="PTHR30221">
    <property type="entry name" value="SMALL-CONDUCTANCE MECHANOSENSITIVE CHANNEL"/>
    <property type="match status" value="1"/>
</dbReference>
<reference evidence="14 18" key="6">
    <citation type="submission" date="2019-04" db="EMBL/GenBank/DDBJ databases">
        <title>Methylomes of two halophilic Archaea, Haloarcula marismortui and Haloferax mediterranei.</title>
        <authorList>
            <person name="DasSarma S."/>
            <person name="DasSarma P."/>
            <person name="DasSarma S."/>
            <person name="Fomenkov A."/>
            <person name="Vincze T."/>
            <person name="Anton B.P."/>
            <person name="Roberts R.J."/>
        </authorList>
    </citation>
    <scope>NUCLEOTIDE SEQUENCE [LARGE SCALE GENOMIC DNA]</scope>
    <source>
        <strain evidence="14">ATCC 33500</strain>
        <strain evidence="18">ATCC 33500 / DSM 1411 / JCM 8866 / NBRC 14739 / NCIMB 2177 / R-4</strain>
    </source>
</reference>
<dbReference type="GeneID" id="40157407"/>
<dbReference type="OrthoDB" id="11475at2157"/>
<dbReference type="Proteomes" id="UP000011603">
    <property type="component" value="Unassembled WGS sequence"/>
</dbReference>
<dbReference type="EMBL" id="CP007551">
    <property type="protein sequence ID" value="AHZ23743.1"/>
    <property type="molecule type" value="Genomic_DNA"/>
</dbReference>
<gene>
    <name evidence="11" type="primary">mscS</name>
    <name evidence="11" type="ordered locus">HFX_2700</name>
    <name evidence="12" type="ORF">BM92_14310</name>
    <name evidence="13" type="ORF">C439_15279</name>
    <name evidence="14" type="ORF">E6P09_13280</name>
</gene>
<keyword evidence="5 8" id="KW-1133">Transmembrane helix</keyword>
<evidence type="ECO:0000259" key="10">
    <source>
        <dbReference type="Pfam" id="PF21082"/>
    </source>
</evidence>
<dbReference type="Pfam" id="PF00924">
    <property type="entry name" value="MS_channel_2nd"/>
    <property type="match status" value="1"/>
</dbReference>
<dbReference type="SUPFAM" id="SSF82689">
    <property type="entry name" value="Mechanosensitive channel protein MscS (YggB), C-terminal domain"/>
    <property type="match status" value="1"/>
</dbReference>
<dbReference type="InterPro" id="IPR006685">
    <property type="entry name" value="MscS_channel_2nd"/>
</dbReference>